<dbReference type="PANTHER" id="PTHR23513:SF17">
    <property type="entry name" value="MEMBRANE PROTEIN"/>
    <property type="match status" value="1"/>
</dbReference>
<evidence type="ECO:0000256" key="5">
    <source>
        <dbReference type="ARBA" id="ARBA00023136"/>
    </source>
</evidence>
<dbReference type="OrthoDB" id="3688258at2"/>
<dbReference type="RefSeq" id="WP_062075634.1">
    <property type="nucleotide sequence ID" value="NZ_BBRC01000012.1"/>
</dbReference>
<keyword evidence="9" id="KW-1185">Reference proteome</keyword>
<keyword evidence="3 6" id="KW-0812">Transmembrane</keyword>
<feature type="transmembrane region" description="Helical" evidence="6">
    <location>
        <begin position="111"/>
        <end position="134"/>
    </location>
</feature>
<keyword evidence="4 6" id="KW-1133">Transmembrane helix</keyword>
<feature type="transmembrane region" description="Helical" evidence="6">
    <location>
        <begin position="54"/>
        <end position="72"/>
    </location>
</feature>
<name>A0A7Z0CIR4_9MICO</name>
<dbReference type="InterPro" id="IPR036259">
    <property type="entry name" value="MFS_trans_sf"/>
</dbReference>
<evidence type="ECO:0000256" key="4">
    <source>
        <dbReference type="ARBA" id="ARBA00022989"/>
    </source>
</evidence>
<feature type="domain" description="Major facilitator superfamily (MFS) profile" evidence="7">
    <location>
        <begin position="245"/>
        <end position="434"/>
    </location>
</feature>
<feature type="transmembrane region" description="Helical" evidence="6">
    <location>
        <begin position="283"/>
        <end position="302"/>
    </location>
</feature>
<dbReference type="Proteomes" id="UP000547973">
    <property type="component" value="Unassembled WGS sequence"/>
</dbReference>
<feature type="transmembrane region" description="Helical" evidence="6">
    <location>
        <begin position="254"/>
        <end position="271"/>
    </location>
</feature>
<feature type="transmembrane region" description="Helical" evidence="6">
    <location>
        <begin position="337"/>
        <end position="360"/>
    </location>
</feature>
<keyword evidence="2" id="KW-1003">Cell membrane</keyword>
<evidence type="ECO:0000259" key="7">
    <source>
        <dbReference type="PROSITE" id="PS50850"/>
    </source>
</evidence>
<comment type="caution">
    <text evidence="8">The sequence shown here is derived from an EMBL/GenBank/DDBJ whole genome shotgun (WGS) entry which is preliminary data.</text>
</comment>
<feature type="transmembrane region" description="Helical" evidence="6">
    <location>
        <begin position="21"/>
        <end position="42"/>
    </location>
</feature>
<dbReference type="EMBL" id="JACBZO010000001">
    <property type="protein sequence ID" value="NYI39930.1"/>
    <property type="molecule type" value="Genomic_DNA"/>
</dbReference>
<accession>A0A7Z0CIR4</accession>
<keyword evidence="5 6" id="KW-0472">Membrane</keyword>
<dbReference type="SUPFAM" id="SSF103473">
    <property type="entry name" value="MFS general substrate transporter"/>
    <property type="match status" value="1"/>
</dbReference>
<evidence type="ECO:0000256" key="1">
    <source>
        <dbReference type="ARBA" id="ARBA00004651"/>
    </source>
</evidence>
<evidence type="ECO:0000256" key="2">
    <source>
        <dbReference type="ARBA" id="ARBA00022475"/>
    </source>
</evidence>
<feature type="transmembrane region" description="Helical" evidence="6">
    <location>
        <begin position="180"/>
        <end position="199"/>
    </location>
</feature>
<dbReference type="Pfam" id="PF07690">
    <property type="entry name" value="MFS_1"/>
    <property type="match status" value="1"/>
</dbReference>
<organism evidence="8 9">
    <name type="scientific">Demequina lutea</name>
    <dbReference type="NCBI Taxonomy" id="431489"/>
    <lineage>
        <taxon>Bacteria</taxon>
        <taxon>Bacillati</taxon>
        <taxon>Actinomycetota</taxon>
        <taxon>Actinomycetes</taxon>
        <taxon>Micrococcales</taxon>
        <taxon>Demequinaceae</taxon>
        <taxon>Demequina</taxon>
    </lineage>
</organism>
<gene>
    <name evidence="8" type="ORF">BKA03_000049</name>
</gene>
<evidence type="ECO:0000313" key="8">
    <source>
        <dbReference type="EMBL" id="NYI39930.1"/>
    </source>
</evidence>
<dbReference type="PANTHER" id="PTHR23513">
    <property type="entry name" value="INTEGRAL MEMBRANE EFFLUX PROTEIN-RELATED"/>
    <property type="match status" value="1"/>
</dbReference>
<protein>
    <submittedName>
        <fullName evidence="8">MFS family permease</fullName>
    </submittedName>
</protein>
<dbReference type="Gene3D" id="1.20.1250.20">
    <property type="entry name" value="MFS general substrate transporter like domains"/>
    <property type="match status" value="2"/>
</dbReference>
<dbReference type="InterPro" id="IPR020846">
    <property type="entry name" value="MFS_dom"/>
</dbReference>
<evidence type="ECO:0000256" key="3">
    <source>
        <dbReference type="ARBA" id="ARBA00022692"/>
    </source>
</evidence>
<comment type="subcellular location">
    <subcellularLocation>
        <location evidence="1">Cell membrane</location>
        <topology evidence="1">Multi-pass membrane protein</topology>
    </subcellularLocation>
</comment>
<feature type="transmembrane region" description="Helical" evidence="6">
    <location>
        <begin position="400"/>
        <end position="420"/>
    </location>
</feature>
<evidence type="ECO:0000256" key="6">
    <source>
        <dbReference type="SAM" id="Phobius"/>
    </source>
</evidence>
<dbReference type="AlphaFoldDB" id="A0A7Z0CIR4"/>
<proteinExistence type="predicted"/>
<dbReference type="PROSITE" id="PS50850">
    <property type="entry name" value="MFS"/>
    <property type="match status" value="1"/>
</dbReference>
<sequence length="434" mass="45488">MTFLADLSHLWRSRGFRLLTWVRVLSQGGDGAFQVGIATAFFFDPTSASTPRDIAAGFAVLLAPFTLVGPFVGPMIDRWHRQRIVLVGNLARLTLVVAIGGSIALNAPKPFLYFLALLTLSINRFLLAALTAGIPQVVDDEDLLTANAIMPTMGTIAAAIGAAIGGVVTILVPGVSDNRLALLALGGAAVAFGTSSWTATALGRRALGPVATIDGKEFAAEAIHLLRELRAGYNHLRERVTPFQALGVMAAGRMLYGMMFVAAILISRHILSTPGSAGSAIKHFTLVLGFAAIGFGLAAILTPTFAHRVDRHQWIVACLLLGAVGQTILAISSSSWALLSAAVIVSFAVQGGKIAVDTIVQRDTDDAFRGRAFALYDVAYNTAFISAAVVGAVVLPANGYSHAVMGALVIAYVGAAFVYARAPRTARVIEVKPA</sequence>
<dbReference type="GO" id="GO:0022857">
    <property type="term" value="F:transmembrane transporter activity"/>
    <property type="evidence" value="ECO:0007669"/>
    <property type="project" value="InterPro"/>
</dbReference>
<reference evidence="8 9" key="1">
    <citation type="submission" date="2020-07" db="EMBL/GenBank/DDBJ databases">
        <title>Sequencing the genomes of 1000 actinobacteria strains.</title>
        <authorList>
            <person name="Klenk H.-P."/>
        </authorList>
    </citation>
    <scope>NUCLEOTIDE SEQUENCE [LARGE SCALE GENOMIC DNA]</scope>
    <source>
        <strain evidence="8 9">DSM 19970</strain>
    </source>
</reference>
<dbReference type="InterPro" id="IPR011701">
    <property type="entry name" value="MFS"/>
</dbReference>
<feature type="transmembrane region" description="Helical" evidence="6">
    <location>
        <begin position="155"/>
        <end position="174"/>
    </location>
</feature>
<dbReference type="GO" id="GO:0005886">
    <property type="term" value="C:plasma membrane"/>
    <property type="evidence" value="ECO:0007669"/>
    <property type="project" value="UniProtKB-SubCell"/>
</dbReference>
<feature type="transmembrane region" description="Helical" evidence="6">
    <location>
        <begin position="372"/>
        <end position="394"/>
    </location>
</feature>
<evidence type="ECO:0000313" key="9">
    <source>
        <dbReference type="Proteomes" id="UP000547973"/>
    </source>
</evidence>